<dbReference type="PANTHER" id="PTHR11496:SF83">
    <property type="entry name" value="HYDROXYACID-OXOACID TRANSHYDROGENASE, MITOCHONDRIAL"/>
    <property type="match status" value="1"/>
</dbReference>
<organism evidence="2">
    <name type="scientific">Pycnococcus provasolii</name>
    <dbReference type="NCBI Taxonomy" id="41880"/>
    <lineage>
        <taxon>Eukaryota</taxon>
        <taxon>Viridiplantae</taxon>
        <taxon>Chlorophyta</taxon>
        <taxon>Pseudoscourfieldiophyceae</taxon>
        <taxon>Pseudoscourfieldiales</taxon>
        <taxon>Pycnococcaceae</taxon>
        <taxon>Pycnococcus</taxon>
    </lineage>
</organism>
<dbReference type="OrthoDB" id="339764at2759"/>
<evidence type="ECO:0000313" key="2">
    <source>
        <dbReference type="EMBL" id="CAD8218902.1"/>
    </source>
</evidence>
<name>A0A7R9XNK5_9CHLO</name>
<dbReference type="EMBL" id="BNJQ01000006">
    <property type="protein sequence ID" value="GHP03962.1"/>
    <property type="molecule type" value="Genomic_DNA"/>
</dbReference>
<dbReference type="InterPro" id="IPR039697">
    <property type="entry name" value="Alcohol_dehydrogenase_Fe"/>
</dbReference>
<dbReference type="PANTHER" id="PTHR11496">
    <property type="entry name" value="ALCOHOL DEHYDROGENASE"/>
    <property type="match status" value="1"/>
</dbReference>
<dbReference type="PROSITE" id="PS00060">
    <property type="entry name" value="ADH_IRON_2"/>
    <property type="match status" value="1"/>
</dbReference>
<evidence type="ECO:0000259" key="1">
    <source>
        <dbReference type="Pfam" id="PF25137"/>
    </source>
</evidence>
<dbReference type="GO" id="GO:0005739">
    <property type="term" value="C:mitochondrion"/>
    <property type="evidence" value="ECO:0007669"/>
    <property type="project" value="TreeGrafter"/>
</dbReference>
<dbReference type="Pfam" id="PF25137">
    <property type="entry name" value="ADH_Fe_C"/>
    <property type="match status" value="1"/>
</dbReference>
<dbReference type="GO" id="GO:0004022">
    <property type="term" value="F:alcohol dehydrogenase (NAD+) activity"/>
    <property type="evidence" value="ECO:0007669"/>
    <property type="project" value="TreeGrafter"/>
</dbReference>
<dbReference type="SUPFAM" id="SSF56796">
    <property type="entry name" value="Dehydroquinate synthase-like"/>
    <property type="match status" value="1"/>
</dbReference>
<protein>
    <recommendedName>
        <fullName evidence="1">Fe-containing alcohol dehydrogenase-like C-terminal domain-containing protein</fullName>
    </recommendedName>
</protein>
<dbReference type="AlphaFoldDB" id="A0A7R9XNK5"/>
<evidence type="ECO:0000313" key="3">
    <source>
        <dbReference type="EMBL" id="GHP03962.1"/>
    </source>
</evidence>
<dbReference type="GO" id="GO:0046872">
    <property type="term" value="F:metal ion binding"/>
    <property type="evidence" value="ECO:0007669"/>
    <property type="project" value="InterPro"/>
</dbReference>
<dbReference type="EMBL" id="HBDW01003367">
    <property type="protein sequence ID" value="CAD8218902.1"/>
    <property type="molecule type" value="Transcribed_RNA"/>
</dbReference>
<feature type="domain" description="Fe-containing alcohol dehydrogenase-like C-terminal" evidence="1">
    <location>
        <begin position="3"/>
        <end position="188"/>
    </location>
</feature>
<gene>
    <name evidence="2" type="ORF">PPRO1472_LOCUS2351</name>
    <name evidence="3" type="ORF">PPROV_000271600</name>
</gene>
<keyword evidence="4" id="KW-1185">Reference proteome</keyword>
<reference evidence="2" key="2">
    <citation type="submission" date="2021-01" db="EMBL/GenBank/DDBJ databases">
        <authorList>
            <person name="Corre E."/>
            <person name="Pelletier E."/>
            <person name="Niang G."/>
            <person name="Scheremetjew M."/>
            <person name="Finn R."/>
            <person name="Kale V."/>
            <person name="Holt S."/>
            <person name="Cochrane G."/>
            <person name="Meng A."/>
            <person name="Brown T."/>
            <person name="Cohen L."/>
        </authorList>
    </citation>
    <scope>NUCLEOTIDE SEQUENCE</scope>
    <source>
        <strain evidence="2">RCC251</strain>
    </source>
</reference>
<dbReference type="Gene3D" id="1.20.1090.10">
    <property type="entry name" value="Dehydroquinate synthase-like - alpha domain"/>
    <property type="match status" value="1"/>
</dbReference>
<dbReference type="InterPro" id="IPR018211">
    <property type="entry name" value="ADH_Fe_CS"/>
</dbReference>
<accession>A0A7R9XNK5</accession>
<evidence type="ECO:0000313" key="4">
    <source>
        <dbReference type="Proteomes" id="UP000660262"/>
    </source>
</evidence>
<sequence length="234" mass="25547">MHLEESVVHGNETARAKVHHAATIAGLAFGNAFLGIAHSLAHQLGAAFHVPHGLACALVITHVMRYNAVKNPTRMGVFSQYMCPQSAERYASVARFVGLDACEVVRAGEGDDADDDAVNAFLVEALIDEVEALRERLGVPATLIAYFEEQQLAQKGTQVPITREAIAAKLDGLALAAFDDQCTGTNPRYRPTSSQDSPLPVFHQWRRPSPSHLALAFSFPAHVQRTSRSIRIWR</sequence>
<dbReference type="Proteomes" id="UP000660262">
    <property type="component" value="Unassembled WGS sequence"/>
</dbReference>
<dbReference type="InterPro" id="IPR056798">
    <property type="entry name" value="ADH_Fe_C"/>
</dbReference>
<proteinExistence type="predicted"/>
<reference evidence="3" key="1">
    <citation type="submission" date="2020-10" db="EMBL/GenBank/DDBJ databases">
        <title>Unveiling of a novel bifunctional photoreceptor, Dualchrome1, isolated from a cosmopolitan green alga.</title>
        <authorList>
            <person name="Suzuki S."/>
            <person name="Kawachi M."/>
        </authorList>
    </citation>
    <scope>NUCLEOTIDE SEQUENCE</scope>
    <source>
        <strain evidence="3">NIES 2893</strain>
    </source>
</reference>